<evidence type="ECO:0000313" key="2">
    <source>
        <dbReference type="EMBL" id="TFY80581.1"/>
    </source>
</evidence>
<gene>
    <name evidence="2" type="ORF">EWM64_g3432</name>
</gene>
<name>A0A4Z0A2Y8_9AGAM</name>
<feature type="compositionally biased region" description="Basic and acidic residues" evidence="1">
    <location>
        <begin position="113"/>
        <end position="133"/>
    </location>
</feature>
<comment type="caution">
    <text evidence="2">The sequence shown here is derived from an EMBL/GenBank/DDBJ whole genome shotgun (WGS) entry which is preliminary data.</text>
</comment>
<dbReference type="EMBL" id="SFCI01000318">
    <property type="protein sequence ID" value="TFY80581.1"/>
    <property type="molecule type" value="Genomic_DNA"/>
</dbReference>
<keyword evidence="3" id="KW-1185">Reference proteome</keyword>
<sequence>MQKRQSAQASAVVTSTTAKGSCVVEGDSTRTLKKVGASRRSATSKRDHSGRATPTQPAYTGASSASNRKRSHQDASDENADQKPRVRQRLISKASVETIRASTTHAHAPTHKTTPEADEAHSPSRRPLLREPSARNLRATGPQPLTESSVNMQSASPRTLRRVGTFSFSSLDKRDIFDDEEERQRTNAPSRSRIPVPTSRASTSEARQLQRRHSEVDLFTIFERPPRHMQQPKPCSTKDPRETLVEEAILRKISRPLPAVPQTTSSSTRAGLDRYDLKLALMDKHVELWDQSDECVCKPAIERA</sequence>
<dbReference type="AlphaFoldDB" id="A0A4Z0A2Y8"/>
<evidence type="ECO:0000313" key="3">
    <source>
        <dbReference type="Proteomes" id="UP000298061"/>
    </source>
</evidence>
<accession>A0A4Z0A2Y8</accession>
<proteinExistence type="predicted"/>
<feature type="compositionally biased region" description="Polar residues" evidence="1">
    <location>
        <begin position="143"/>
        <end position="157"/>
    </location>
</feature>
<feature type="compositionally biased region" description="Polar residues" evidence="1">
    <location>
        <begin position="52"/>
        <end position="66"/>
    </location>
</feature>
<feature type="region of interest" description="Disordered" evidence="1">
    <location>
        <begin position="177"/>
        <end position="212"/>
    </location>
</feature>
<feature type="compositionally biased region" description="Low complexity" evidence="1">
    <location>
        <begin position="1"/>
        <end position="18"/>
    </location>
</feature>
<feature type="compositionally biased region" description="Basic and acidic residues" evidence="1">
    <location>
        <begin position="72"/>
        <end position="84"/>
    </location>
</feature>
<evidence type="ECO:0000256" key="1">
    <source>
        <dbReference type="SAM" id="MobiDB-lite"/>
    </source>
</evidence>
<dbReference type="OrthoDB" id="3059771at2759"/>
<dbReference type="Proteomes" id="UP000298061">
    <property type="component" value="Unassembled WGS sequence"/>
</dbReference>
<protein>
    <submittedName>
        <fullName evidence="2">Uncharacterized protein</fullName>
    </submittedName>
</protein>
<feature type="region of interest" description="Disordered" evidence="1">
    <location>
        <begin position="1"/>
        <end position="161"/>
    </location>
</feature>
<reference evidence="2 3" key="1">
    <citation type="submission" date="2019-02" db="EMBL/GenBank/DDBJ databases">
        <title>Genome sequencing of the rare red list fungi Hericium alpestre (H. flagellum).</title>
        <authorList>
            <person name="Buettner E."/>
            <person name="Kellner H."/>
        </authorList>
    </citation>
    <scope>NUCLEOTIDE SEQUENCE [LARGE SCALE GENOMIC DNA]</scope>
    <source>
        <strain evidence="2 3">DSM 108284</strain>
    </source>
</reference>
<organism evidence="2 3">
    <name type="scientific">Hericium alpestre</name>
    <dbReference type="NCBI Taxonomy" id="135208"/>
    <lineage>
        <taxon>Eukaryota</taxon>
        <taxon>Fungi</taxon>
        <taxon>Dikarya</taxon>
        <taxon>Basidiomycota</taxon>
        <taxon>Agaricomycotina</taxon>
        <taxon>Agaricomycetes</taxon>
        <taxon>Russulales</taxon>
        <taxon>Hericiaceae</taxon>
        <taxon>Hericium</taxon>
    </lineage>
</organism>